<dbReference type="GO" id="GO:0006313">
    <property type="term" value="P:DNA transposition"/>
    <property type="evidence" value="ECO:0007669"/>
    <property type="project" value="UniProtKB-UniRule"/>
</dbReference>
<accession>K1JXH6</accession>
<evidence type="ECO:0000313" key="8">
    <source>
        <dbReference type="Proteomes" id="UP000005835"/>
    </source>
</evidence>
<dbReference type="Pfam" id="PF00872">
    <property type="entry name" value="Transposase_mut"/>
    <property type="match status" value="1"/>
</dbReference>
<dbReference type="Proteomes" id="UP000005835">
    <property type="component" value="Unassembled WGS sequence"/>
</dbReference>
<gene>
    <name evidence="7" type="ORF">HMPREF9465_00065</name>
</gene>
<dbReference type="InterPro" id="IPR001207">
    <property type="entry name" value="Transposase_mutator"/>
</dbReference>
<dbReference type="EMBL" id="ADMG01000002">
    <property type="protein sequence ID" value="EKB32382.1"/>
    <property type="molecule type" value="Genomic_DNA"/>
</dbReference>
<evidence type="ECO:0000313" key="7">
    <source>
        <dbReference type="EMBL" id="EKB32382.1"/>
    </source>
</evidence>
<keyword evidence="5 6" id="KW-0233">DNA recombination</keyword>
<protein>
    <recommendedName>
        <fullName evidence="6">Mutator family transposase</fullName>
    </recommendedName>
</protein>
<dbReference type="PANTHER" id="PTHR33217">
    <property type="entry name" value="TRANSPOSASE FOR INSERTION SEQUENCE ELEMENT IS1081"/>
    <property type="match status" value="1"/>
</dbReference>
<dbReference type="GO" id="GO:0004803">
    <property type="term" value="F:transposase activity"/>
    <property type="evidence" value="ECO:0007669"/>
    <property type="project" value="UniProtKB-UniRule"/>
</dbReference>
<dbReference type="HOGENOM" id="CLU_036805_13_7_4"/>
<keyword evidence="8" id="KW-1185">Reference proteome</keyword>
<reference evidence="7 8" key="1">
    <citation type="submission" date="2012-05" db="EMBL/GenBank/DDBJ databases">
        <title>The Genome Sequence of Sutterella wadsworthensis 2_1_59BFAA.</title>
        <authorList>
            <consortium name="The Broad Institute Genome Sequencing Platform"/>
            <person name="Earl A."/>
            <person name="Ward D."/>
            <person name="Feldgarden M."/>
            <person name="Gevers D."/>
            <person name="Daigneault M."/>
            <person name="Strauss J."/>
            <person name="Allen-Vercoe E."/>
            <person name="Walker B."/>
            <person name="Young S.K."/>
            <person name="Zeng Q."/>
            <person name="Gargeya S."/>
            <person name="Fitzgerald M."/>
            <person name="Haas B."/>
            <person name="Abouelleil A."/>
            <person name="Alvarado L."/>
            <person name="Arachchi H.M."/>
            <person name="Berlin A.M."/>
            <person name="Chapman S.B."/>
            <person name="Goldberg J."/>
            <person name="Griggs A."/>
            <person name="Gujja S."/>
            <person name="Hansen M."/>
            <person name="Howarth C."/>
            <person name="Imamovic A."/>
            <person name="Larimer J."/>
            <person name="McCowen C."/>
            <person name="Montmayeur A."/>
            <person name="Murphy C."/>
            <person name="Neiman D."/>
            <person name="Pearson M."/>
            <person name="Priest M."/>
            <person name="Roberts A."/>
            <person name="Saif S."/>
            <person name="Shea T."/>
            <person name="Sisk P."/>
            <person name="Sykes S."/>
            <person name="Wortman J."/>
            <person name="Nusbaum C."/>
            <person name="Birren B."/>
        </authorList>
    </citation>
    <scope>NUCLEOTIDE SEQUENCE [LARGE SCALE GENOMIC DNA]</scope>
    <source>
        <strain evidence="7 8">2_1_59BFAA</strain>
    </source>
</reference>
<dbReference type="PATRIC" id="fig|742823.3.peg.70"/>
<dbReference type="RefSeq" id="WP_005432998.1">
    <property type="nucleotide sequence ID" value="NZ_JH815513.1"/>
</dbReference>
<comment type="function">
    <text evidence="1 6">Required for the transposition of the insertion element.</text>
</comment>
<keyword evidence="4 6" id="KW-0238">DNA-binding</keyword>
<proteinExistence type="inferred from homology"/>
<feature type="non-terminal residue" evidence="7">
    <location>
        <position position="1"/>
    </location>
</feature>
<comment type="caution">
    <text evidence="7">The sequence shown here is derived from an EMBL/GenBank/DDBJ whole genome shotgun (WGS) entry which is preliminary data.</text>
</comment>
<dbReference type="GO" id="GO:0003677">
    <property type="term" value="F:DNA binding"/>
    <property type="evidence" value="ECO:0007669"/>
    <property type="project" value="UniProtKB-UniRule"/>
</dbReference>
<evidence type="ECO:0000256" key="6">
    <source>
        <dbReference type="RuleBase" id="RU365089"/>
    </source>
</evidence>
<evidence type="ECO:0000256" key="2">
    <source>
        <dbReference type="ARBA" id="ARBA00010961"/>
    </source>
</evidence>
<dbReference type="AlphaFoldDB" id="K1JXH6"/>
<keyword evidence="6" id="KW-0814">Transposable element</keyword>
<name>K1JXH6_9BURK</name>
<comment type="similarity">
    <text evidence="2 6">Belongs to the transposase mutator family.</text>
</comment>
<evidence type="ECO:0000256" key="5">
    <source>
        <dbReference type="ARBA" id="ARBA00023172"/>
    </source>
</evidence>
<dbReference type="PANTHER" id="PTHR33217:SF8">
    <property type="entry name" value="MUTATOR FAMILY TRANSPOSASE"/>
    <property type="match status" value="1"/>
</dbReference>
<evidence type="ECO:0000256" key="3">
    <source>
        <dbReference type="ARBA" id="ARBA00022578"/>
    </source>
</evidence>
<evidence type="ECO:0000256" key="4">
    <source>
        <dbReference type="ARBA" id="ARBA00023125"/>
    </source>
</evidence>
<keyword evidence="3 6" id="KW-0815">Transposition</keyword>
<evidence type="ECO:0000256" key="1">
    <source>
        <dbReference type="ARBA" id="ARBA00002190"/>
    </source>
</evidence>
<sequence length="81" mass="9262">QFPPEIRTLIYTTNAIEGLNRAIRKVIKTRTLFPNEDAAKKLIYLAIMNFTASWKRATPKWAAAMPQFALLFGERFTGAME</sequence>
<dbReference type="eggNOG" id="COG3328">
    <property type="taxonomic scope" value="Bacteria"/>
</dbReference>
<organism evidence="7 8">
    <name type="scientific">Sutterella wadsworthensis 2_1_59BFAA</name>
    <dbReference type="NCBI Taxonomy" id="742823"/>
    <lineage>
        <taxon>Bacteria</taxon>
        <taxon>Pseudomonadati</taxon>
        <taxon>Pseudomonadota</taxon>
        <taxon>Betaproteobacteria</taxon>
        <taxon>Burkholderiales</taxon>
        <taxon>Sutterellaceae</taxon>
        <taxon>Sutterella</taxon>
    </lineage>
</organism>